<dbReference type="EMBL" id="CDPU01000051">
    <property type="protein sequence ID" value="CEO55330.1"/>
    <property type="molecule type" value="Genomic_DNA"/>
</dbReference>
<sequence length="147" mass="15944">TPVIPASASSAKYAIQFSHGDVFQRIILADDNCERWRPTVNVVRAGCGDNLNRIMTKDLLVGQVVHEGCGAADTKVSSLDRKCRNANGSRGEIVLDFDPRLELVESLLPVLTELAIFEVPGFVVATLYRMLSAEASNIEGPYAPISI</sequence>
<proteinExistence type="predicted"/>
<evidence type="ECO:0000313" key="1">
    <source>
        <dbReference type="EMBL" id="CEO55330.1"/>
    </source>
</evidence>
<feature type="non-terminal residue" evidence="1">
    <location>
        <position position="147"/>
    </location>
</feature>
<protein>
    <submittedName>
        <fullName evidence="1">Uncharacterized protein</fullName>
    </submittedName>
</protein>
<dbReference type="AlphaFoldDB" id="A0A0B7KKI7"/>
<reference evidence="1" key="1">
    <citation type="submission" date="2015-01" db="EMBL/GenBank/DDBJ databases">
        <authorList>
            <person name="Durling Mikael"/>
        </authorList>
    </citation>
    <scope>NUCLEOTIDE SEQUENCE</scope>
</reference>
<name>A0A0B7KKI7_BIOOC</name>
<organism evidence="1">
    <name type="scientific">Bionectria ochroleuca</name>
    <name type="common">Gliocladium roseum</name>
    <dbReference type="NCBI Taxonomy" id="29856"/>
    <lineage>
        <taxon>Eukaryota</taxon>
        <taxon>Fungi</taxon>
        <taxon>Dikarya</taxon>
        <taxon>Ascomycota</taxon>
        <taxon>Pezizomycotina</taxon>
        <taxon>Sordariomycetes</taxon>
        <taxon>Hypocreomycetidae</taxon>
        <taxon>Hypocreales</taxon>
        <taxon>Bionectriaceae</taxon>
        <taxon>Clonostachys</taxon>
    </lineage>
</organism>
<gene>
    <name evidence="1" type="ORF">BN869_000011388_1</name>
</gene>
<accession>A0A0B7KKI7</accession>
<feature type="non-terminal residue" evidence="1">
    <location>
        <position position="1"/>
    </location>
</feature>